<protein>
    <submittedName>
        <fullName evidence="2">HNH endonuclease</fullName>
    </submittedName>
</protein>
<dbReference type="Pfam" id="PF13392">
    <property type="entry name" value="HNH_3"/>
    <property type="match status" value="1"/>
</dbReference>
<dbReference type="RefSeq" id="WP_176948508.1">
    <property type="nucleotide sequence ID" value="NZ_JABXYK010000002.1"/>
</dbReference>
<keyword evidence="2" id="KW-0540">Nuclease</keyword>
<dbReference type="InterPro" id="IPR003615">
    <property type="entry name" value="HNH_nuc"/>
</dbReference>
<evidence type="ECO:0000259" key="1">
    <source>
        <dbReference type="Pfam" id="PF13392"/>
    </source>
</evidence>
<gene>
    <name evidence="2" type="ORF">HV823_04400</name>
</gene>
<keyword evidence="3" id="KW-1185">Reference proteome</keyword>
<feature type="domain" description="HNH nuclease" evidence="1">
    <location>
        <begin position="52"/>
        <end position="98"/>
    </location>
</feature>
<dbReference type="InterPro" id="IPR044925">
    <property type="entry name" value="His-Me_finger_sf"/>
</dbReference>
<name>A0ABX2QBD6_9HYPH</name>
<evidence type="ECO:0000313" key="3">
    <source>
        <dbReference type="Proteomes" id="UP000659172"/>
    </source>
</evidence>
<reference evidence="2 3" key="1">
    <citation type="submission" date="2020-06" db="EMBL/GenBank/DDBJ databases">
        <title>Rhizobium sp.nov. isolated from the tomato plant.</title>
        <authorList>
            <person name="Thin K.K."/>
            <person name="Zhang X."/>
            <person name="He S."/>
        </authorList>
    </citation>
    <scope>NUCLEOTIDE SEQUENCE [LARGE SCALE GENOMIC DNA]</scope>
    <source>
        <strain evidence="2 3">DBTS2</strain>
    </source>
</reference>
<keyword evidence="2" id="KW-0378">Hydrolase</keyword>
<sequence>MSSRRDRIRAKIMARVEIDEETGCWLWTGPTSGENGRGAGYPRMSLDGQTVAVHIAMWTNEHGYIPGKKELDHVCRNRRCIRPDNDKHIQMVTRKRNALRREEAKRALACEEVRG</sequence>
<dbReference type="SUPFAM" id="SSF54060">
    <property type="entry name" value="His-Me finger endonucleases"/>
    <property type="match status" value="1"/>
</dbReference>
<comment type="caution">
    <text evidence="2">The sequence shown here is derived from an EMBL/GenBank/DDBJ whole genome shotgun (WGS) entry which is preliminary data.</text>
</comment>
<dbReference type="Proteomes" id="UP000659172">
    <property type="component" value="Unassembled WGS sequence"/>
</dbReference>
<evidence type="ECO:0000313" key="2">
    <source>
        <dbReference type="EMBL" id="NVP54493.1"/>
    </source>
</evidence>
<organism evidence="2 3">
    <name type="scientific">Mycoplana rhizolycopersici</name>
    <dbReference type="NCBI Taxonomy" id="2746702"/>
    <lineage>
        <taxon>Bacteria</taxon>
        <taxon>Pseudomonadati</taxon>
        <taxon>Pseudomonadota</taxon>
        <taxon>Alphaproteobacteria</taxon>
        <taxon>Hyphomicrobiales</taxon>
        <taxon>Rhizobiaceae</taxon>
        <taxon>Mycoplana</taxon>
    </lineage>
</organism>
<dbReference type="GO" id="GO:0004519">
    <property type="term" value="F:endonuclease activity"/>
    <property type="evidence" value="ECO:0007669"/>
    <property type="project" value="UniProtKB-KW"/>
</dbReference>
<keyword evidence="2" id="KW-0255">Endonuclease</keyword>
<dbReference type="EMBL" id="JABXYK010000002">
    <property type="protein sequence ID" value="NVP54493.1"/>
    <property type="molecule type" value="Genomic_DNA"/>
</dbReference>
<proteinExistence type="predicted"/>
<accession>A0ABX2QBD6</accession>